<dbReference type="AlphaFoldDB" id="A0A927ECP7"/>
<dbReference type="InterPro" id="IPR008972">
    <property type="entry name" value="Cupredoxin"/>
</dbReference>
<reference evidence="3" key="1">
    <citation type="submission" date="2020-09" db="EMBL/GenBank/DDBJ databases">
        <title>Bosea spartocytisi sp. nov. a root nodule endophyte of Spartocytisus supranubius in the high mountain ecosystem fo the Teide National Park (Canary Islands, Spain).</title>
        <authorList>
            <person name="Pulido-Suarez L."/>
            <person name="Peix A."/>
            <person name="Igual J.M."/>
            <person name="Socas-Perez N."/>
            <person name="Velazquez E."/>
            <person name="Flores-Felix J.D."/>
            <person name="Leon-Barrios M."/>
        </authorList>
    </citation>
    <scope>NUCLEOTIDE SEQUENCE</scope>
    <source>
        <strain evidence="3">SSUT16</strain>
    </source>
</reference>
<dbReference type="RefSeq" id="WP_210323744.1">
    <property type="nucleotide sequence ID" value="NZ_JACXWY010000024.1"/>
</dbReference>
<dbReference type="InterPro" id="IPR028096">
    <property type="entry name" value="EfeO_Cupredoxin"/>
</dbReference>
<feature type="signal peptide" evidence="1">
    <location>
        <begin position="1"/>
        <end position="20"/>
    </location>
</feature>
<feature type="domain" description="EfeO-type cupredoxin-like" evidence="2">
    <location>
        <begin position="5"/>
        <end position="99"/>
    </location>
</feature>
<gene>
    <name evidence="3" type="ORF">IED13_24485</name>
</gene>
<dbReference type="EMBL" id="JACXWY010000024">
    <property type="protein sequence ID" value="MBD3848868.1"/>
    <property type="molecule type" value="Genomic_DNA"/>
</dbReference>
<dbReference type="PANTHER" id="PTHR36507:SF1">
    <property type="entry name" value="BLL1555 PROTEIN"/>
    <property type="match status" value="1"/>
</dbReference>
<dbReference type="Pfam" id="PF13473">
    <property type="entry name" value="Cupredoxin_1"/>
    <property type="match status" value="1"/>
</dbReference>
<evidence type="ECO:0000313" key="4">
    <source>
        <dbReference type="Proteomes" id="UP000619295"/>
    </source>
</evidence>
<protein>
    <submittedName>
        <fullName evidence="3">Cupredoxin domain-containing protein</fullName>
    </submittedName>
</protein>
<dbReference type="Proteomes" id="UP000619295">
    <property type="component" value="Unassembled WGS sequence"/>
</dbReference>
<evidence type="ECO:0000256" key="1">
    <source>
        <dbReference type="SAM" id="SignalP"/>
    </source>
</evidence>
<evidence type="ECO:0000259" key="2">
    <source>
        <dbReference type="Pfam" id="PF13473"/>
    </source>
</evidence>
<name>A0A927ECP7_9HYPH</name>
<dbReference type="PANTHER" id="PTHR36507">
    <property type="entry name" value="BLL1555 PROTEIN"/>
    <property type="match status" value="1"/>
</dbReference>
<keyword evidence="4" id="KW-1185">Reference proteome</keyword>
<proteinExistence type="predicted"/>
<evidence type="ECO:0000313" key="3">
    <source>
        <dbReference type="EMBL" id="MBD3848868.1"/>
    </source>
</evidence>
<dbReference type="Gene3D" id="2.60.40.420">
    <property type="entry name" value="Cupredoxins - blue copper proteins"/>
    <property type="match status" value="1"/>
</dbReference>
<comment type="caution">
    <text evidence="3">The sequence shown here is derived from an EMBL/GenBank/DDBJ whole genome shotgun (WGS) entry which is preliminary data.</text>
</comment>
<dbReference type="SUPFAM" id="SSF49503">
    <property type="entry name" value="Cupredoxins"/>
    <property type="match status" value="1"/>
</dbReference>
<dbReference type="InterPro" id="IPR052721">
    <property type="entry name" value="ET_Amicyanin"/>
</dbReference>
<accession>A0A927ECP7</accession>
<sequence length="101" mass="10705">MPLGLAAIVWLAVSASTALADPVTVTVQGLSFKPASVTVHAGDKVTFVNKDNMAHTVTAQGIWDEKLPPRQSITVLAAKPGEIDYQCSIHPTMKGRVLVEP</sequence>
<keyword evidence="1" id="KW-0732">Signal</keyword>
<feature type="chain" id="PRO_5037588448" evidence="1">
    <location>
        <begin position="21"/>
        <end position="101"/>
    </location>
</feature>
<organism evidence="3 4">
    <name type="scientific">Bosea spartocytisi</name>
    <dbReference type="NCBI Taxonomy" id="2773451"/>
    <lineage>
        <taxon>Bacteria</taxon>
        <taxon>Pseudomonadati</taxon>
        <taxon>Pseudomonadota</taxon>
        <taxon>Alphaproteobacteria</taxon>
        <taxon>Hyphomicrobiales</taxon>
        <taxon>Boseaceae</taxon>
        <taxon>Bosea</taxon>
    </lineage>
</organism>